<reference evidence="2" key="1">
    <citation type="submission" date="2020-02" db="EMBL/GenBank/DDBJ databases">
        <title>Flavobacterium sp. genome.</title>
        <authorList>
            <person name="Jung H.S."/>
            <person name="Baek J.H."/>
            <person name="Jeon C.O."/>
        </authorList>
    </citation>
    <scope>NUCLEOTIDE SEQUENCE</scope>
    <source>
        <strain evidence="2">SE-s28</strain>
    </source>
</reference>
<feature type="transmembrane region" description="Helical" evidence="1">
    <location>
        <begin position="79"/>
        <end position="97"/>
    </location>
</feature>
<evidence type="ECO:0000313" key="2">
    <source>
        <dbReference type="EMBL" id="NMH28084.1"/>
    </source>
</evidence>
<keyword evidence="1" id="KW-0472">Membrane</keyword>
<gene>
    <name evidence="2" type="ORF">G6047_08570</name>
</gene>
<feature type="transmembrane region" description="Helical" evidence="1">
    <location>
        <begin position="194"/>
        <end position="217"/>
    </location>
</feature>
<sequence length="261" mass="30326">MAIIICKNCGNEFEGNYCNNCGQKSKTARLDWHYLNDEAKYTFLHLNGGLLFTIAQLFKRPGHAIREFVDGKRVNYYKPVLLLFVLAGFYGLLMHNIDFRKTQEVMNATSVMNEQQIAINELMFKGMEWWISHYSLMEILLLPIYSGITWLAFRGWGYNYVEHIILNVFSASQRLLITIAFFPLTWFYQGTMTGVILANLVAVVIFCVGIWTMIQFFKGKELGMFILRYLLFLFLCITAIVLVIVPGAIYFFATHKELFRH</sequence>
<protein>
    <submittedName>
        <fullName evidence="2">DUF3667 domain-containing protein</fullName>
    </submittedName>
</protein>
<evidence type="ECO:0000313" key="3">
    <source>
        <dbReference type="Proteomes" id="UP000712080"/>
    </source>
</evidence>
<dbReference type="Pfam" id="PF12412">
    <property type="entry name" value="DUF3667"/>
    <property type="match status" value="1"/>
</dbReference>
<organism evidence="2 3">
    <name type="scientific">Flavobacterium silvaticum</name>
    <dbReference type="NCBI Taxonomy" id="1852020"/>
    <lineage>
        <taxon>Bacteria</taxon>
        <taxon>Pseudomonadati</taxon>
        <taxon>Bacteroidota</taxon>
        <taxon>Flavobacteriia</taxon>
        <taxon>Flavobacteriales</taxon>
        <taxon>Flavobacteriaceae</taxon>
        <taxon>Flavobacterium</taxon>
    </lineage>
</organism>
<accession>A0A972FRL0</accession>
<proteinExistence type="predicted"/>
<name>A0A972FRL0_9FLAO</name>
<keyword evidence="3" id="KW-1185">Reference proteome</keyword>
<feature type="transmembrane region" description="Helical" evidence="1">
    <location>
        <begin position="131"/>
        <end position="153"/>
    </location>
</feature>
<comment type="caution">
    <text evidence="2">The sequence shown here is derived from an EMBL/GenBank/DDBJ whole genome shotgun (WGS) entry which is preliminary data.</text>
</comment>
<dbReference type="RefSeq" id="WP_169527194.1">
    <property type="nucleotide sequence ID" value="NZ_JAAMPU010000104.1"/>
</dbReference>
<dbReference type="AlphaFoldDB" id="A0A972FRL0"/>
<dbReference type="EMBL" id="JAAMPU010000104">
    <property type="protein sequence ID" value="NMH28084.1"/>
    <property type="molecule type" value="Genomic_DNA"/>
</dbReference>
<keyword evidence="1" id="KW-1133">Transmembrane helix</keyword>
<keyword evidence="1" id="KW-0812">Transmembrane</keyword>
<dbReference type="InterPro" id="IPR022134">
    <property type="entry name" value="DUF3667"/>
</dbReference>
<evidence type="ECO:0000256" key="1">
    <source>
        <dbReference type="SAM" id="Phobius"/>
    </source>
</evidence>
<dbReference type="Proteomes" id="UP000712080">
    <property type="component" value="Unassembled WGS sequence"/>
</dbReference>
<feature type="transmembrane region" description="Helical" evidence="1">
    <location>
        <begin position="165"/>
        <end position="188"/>
    </location>
</feature>
<feature type="transmembrane region" description="Helical" evidence="1">
    <location>
        <begin position="229"/>
        <end position="253"/>
    </location>
</feature>